<feature type="compositionally biased region" description="Basic and acidic residues" evidence="1">
    <location>
        <begin position="725"/>
        <end position="748"/>
    </location>
</feature>
<feature type="region of interest" description="Disordered" evidence="1">
    <location>
        <begin position="555"/>
        <end position="612"/>
    </location>
</feature>
<dbReference type="GO" id="GO:0016324">
    <property type="term" value="C:apical plasma membrane"/>
    <property type="evidence" value="ECO:0007669"/>
    <property type="project" value="TreeGrafter"/>
</dbReference>
<accession>A0A8J4TIH1</accession>
<feature type="compositionally biased region" description="Polar residues" evidence="1">
    <location>
        <begin position="594"/>
        <end position="608"/>
    </location>
</feature>
<dbReference type="InterPro" id="IPR032756">
    <property type="entry name" value="DUF4685"/>
</dbReference>
<feature type="region of interest" description="Disordered" evidence="1">
    <location>
        <begin position="168"/>
        <end position="190"/>
    </location>
</feature>
<sequence>MEDMVVPEEGNLRATDSLLMDRSDQESESLLSSPTHVLGSVISSSQSSHTQLQQHASALLSPQSKLKSHSGHKAIWNQHGFYRSASSHAGVLGFSSSDDDMEVHAEDFAIHTRDDKNVIAPMEHGEAVFLDNMRDNICNAKQHMSLCRNKPWSSPNSPPFWRITRQEPTLSNGREVSESKSGVTSKHTAPKTDSIIQAEIKISDSTESHLQNCSMSDSGLAVGTGSKLWRAESLESICSSGSSLSLAERVEINRTLLRQMLQKTQRRNGEVQHAPVTDQRVEDTHSRGALNDSDWDSGISLHDSEQSNRSFVSGAELPLSPRHEQAKQLLERARMKARSNPLKADHTILPLQRDKPELLSRVGAPVQQAPLAGTERVVVGSGNLSDSSSSDSTGGSRRRRTHGQSPTRVRFQDESEEDAEVRYLERQRRRAGERAQGLLGAKPSLATYINSQRPEDKYKNRWSHEKLPYANSQYEPEPVGQQCNSCGTILRDFSDSHTLQKQPLASNGRSEGRTVTCWVAPTLPNRLVRIEQIKETYIGSMSPVIVESDGTHCRATGSVCSGRGTPQKQKRRSRRRDDSPETRATTAIELRTPGSPSISRNTPKSNGAITVPPNPYALESLELKVQDRTCKSLADFKECMPSVATKGEVPRAQLVPRLPKPLPPHIPQKSALTLETNDQQVMPCQHHHLADVDTAQKDGEQSDLKDLPKGNPETPNTKLISKVSMLKERAGSNSHDQRIITPRQHDSQHAGVAQDQIRGEVVASPAKTAVNNGHVEGPMRAEQQGEDSPSPSLNMATETNQKERKAQQALRRFFSAMGLSAGARLGKSHSSSMEQLGPPLKSRTNSTESPGTSSTLKKAPSLQNLRLASPFSQLKKSSSVQNLQSPKKKLERSTVYTAGDRACSPALSRGVQRSLSKEDVGSPSALRSVGRVAQAFPDGTFLLELNRPPDRPFSFLISRGKCRPDSGVYVEDMGDSSTRKLYAGLLGVGDEILEVNGEKVAGLSLDSVTQLLVQSDTASIRVLRHRPSHR</sequence>
<dbReference type="AlphaFoldDB" id="A0A8J4TIH1"/>
<dbReference type="Gene3D" id="2.30.42.10">
    <property type="match status" value="1"/>
</dbReference>
<feature type="compositionally biased region" description="Low complexity" evidence="1">
    <location>
        <begin position="385"/>
        <end position="395"/>
    </location>
</feature>
<dbReference type="GO" id="GO:0007163">
    <property type="term" value="P:establishment or maintenance of cell polarity"/>
    <property type="evidence" value="ECO:0007669"/>
    <property type="project" value="TreeGrafter"/>
</dbReference>
<evidence type="ECO:0000259" key="2">
    <source>
        <dbReference type="PROSITE" id="PS50106"/>
    </source>
</evidence>
<comment type="caution">
    <text evidence="3">The sequence shown here is derived from an EMBL/GenBank/DDBJ whole genome shotgun (WGS) entry which is preliminary data.</text>
</comment>
<dbReference type="PROSITE" id="PS50106">
    <property type="entry name" value="PDZ"/>
    <property type="match status" value="1"/>
</dbReference>
<dbReference type="PANTHER" id="PTHR14102">
    <property type="entry name" value="PAR-6-RELATED"/>
    <property type="match status" value="1"/>
</dbReference>
<feature type="region of interest" description="Disordered" evidence="1">
    <location>
        <begin position="770"/>
        <end position="806"/>
    </location>
</feature>
<dbReference type="InterPro" id="IPR051741">
    <property type="entry name" value="PAR6_homolog"/>
</dbReference>
<dbReference type="GO" id="GO:0060341">
    <property type="term" value="P:regulation of cellular localization"/>
    <property type="evidence" value="ECO:0007669"/>
    <property type="project" value="TreeGrafter"/>
</dbReference>
<dbReference type="Pfam" id="PF15737">
    <property type="entry name" value="DUF4685"/>
    <property type="match status" value="1"/>
</dbReference>
<dbReference type="GO" id="GO:0005938">
    <property type="term" value="C:cell cortex"/>
    <property type="evidence" value="ECO:0007669"/>
    <property type="project" value="TreeGrafter"/>
</dbReference>
<gene>
    <name evidence="3" type="ORF">DAT39_011720</name>
</gene>
<evidence type="ECO:0000313" key="3">
    <source>
        <dbReference type="EMBL" id="KAF5898541.1"/>
    </source>
</evidence>
<reference evidence="3" key="1">
    <citation type="submission" date="2020-07" db="EMBL/GenBank/DDBJ databases">
        <title>Clarias magur genome sequencing, assembly and annotation.</title>
        <authorList>
            <person name="Kushwaha B."/>
            <person name="Kumar R."/>
            <person name="Das P."/>
            <person name="Joshi C.G."/>
            <person name="Kumar D."/>
            <person name="Nagpure N.S."/>
            <person name="Pandey M."/>
            <person name="Agarwal S."/>
            <person name="Srivastava S."/>
            <person name="Singh M."/>
            <person name="Sahoo L."/>
            <person name="Jayasankar P."/>
            <person name="Meher P.K."/>
            <person name="Koringa P.G."/>
            <person name="Iquebal M.A."/>
            <person name="Das S.P."/>
            <person name="Bit A."/>
            <person name="Patnaik S."/>
            <person name="Patel N."/>
            <person name="Shah T.M."/>
            <person name="Hinsu A."/>
            <person name="Jena J.K."/>
        </authorList>
    </citation>
    <scope>NUCLEOTIDE SEQUENCE</scope>
    <source>
        <strain evidence="3">CIFAMagur01</strain>
        <tissue evidence="3">Testis</tissue>
    </source>
</reference>
<feature type="region of interest" description="Disordered" evidence="1">
    <location>
        <begin position="1"/>
        <end position="64"/>
    </location>
</feature>
<dbReference type="EMBL" id="QNUK01000196">
    <property type="protein sequence ID" value="KAF5898541.1"/>
    <property type="molecule type" value="Genomic_DNA"/>
</dbReference>
<evidence type="ECO:0000313" key="4">
    <source>
        <dbReference type="Proteomes" id="UP000727407"/>
    </source>
</evidence>
<feature type="compositionally biased region" description="Polar residues" evidence="1">
    <location>
        <begin position="786"/>
        <end position="799"/>
    </location>
</feature>
<feature type="domain" description="PDZ" evidence="2">
    <location>
        <begin position="942"/>
        <end position="1012"/>
    </location>
</feature>
<feature type="compositionally biased region" description="Basic and acidic residues" evidence="1">
    <location>
        <begin position="693"/>
        <end position="708"/>
    </location>
</feature>
<dbReference type="GO" id="GO:0005634">
    <property type="term" value="C:nucleus"/>
    <property type="evidence" value="ECO:0007669"/>
    <property type="project" value="TreeGrafter"/>
</dbReference>
<dbReference type="OrthoDB" id="10058001at2759"/>
<dbReference type="SUPFAM" id="SSF50156">
    <property type="entry name" value="PDZ domain-like"/>
    <property type="match status" value="1"/>
</dbReference>
<feature type="compositionally biased region" description="Polar residues" evidence="1">
    <location>
        <begin position="168"/>
        <end position="187"/>
    </location>
</feature>
<feature type="compositionally biased region" description="Polar residues" evidence="1">
    <location>
        <begin position="842"/>
        <end position="885"/>
    </location>
</feature>
<dbReference type="PANTHER" id="PTHR14102:SF12">
    <property type="entry name" value="CDNA SEQUENCE BC034090"/>
    <property type="match status" value="1"/>
</dbReference>
<protein>
    <recommendedName>
        <fullName evidence="2">PDZ domain-containing protein</fullName>
    </recommendedName>
</protein>
<feature type="region of interest" description="Disordered" evidence="1">
    <location>
        <begin position="693"/>
        <end position="755"/>
    </location>
</feature>
<organism evidence="3 4">
    <name type="scientific">Clarias magur</name>
    <name type="common">Asian catfish</name>
    <name type="synonym">Macropteronotus magur</name>
    <dbReference type="NCBI Taxonomy" id="1594786"/>
    <lineage>
        <taxon>Eukaryota</taxon>
        <taxon>Metazoa</taxon>
        <taxon>Chordata</taxon>
        <taxon>Craniata</taxon>
        <taxon>Vertebrata</taxon>
        <taxon>Euteleostomi</taxon>
        <taxon>Actinopterygii</taxon>
        <taxon>Neopterygii</taxon>
        <taxon>Teleostei</taxon>
        <taxon>Ostariophysi</taxon>
        <taxon>Siluriformes</taxon>
        <taxon>Clariidae</taxon>
        <taxon>Clarias</taxon>
    </lineage>
</organism>
<dbReference type="FunFam" id="2.30.42.10:FF:000215">
    <property type="entry name" value="uncharacterized protein KIAA1614 homolog"/>
    <property type="match status" value="1"/>
</dbReference>
<dbReference type="InterPro" id="IPR001478">
    <property type="entry name" value="PDZ"/>
</dbReference>
<dbReference type="InterPro" id="IPR036034">
    <property type="entry name" value="PDZ_sf"/>
</dbReference>
<dbReference type="GO" id="GO:0007098">
    <property type="term" value="P:centrosome cycle"/>
    <property type="evidence" value="ECO:0007669"/>
    <property type="project" value="TreeGrafter"/>
</dbReference>
<feature type="region of interest" description="Disordered" evidence="1">
    <location>
        <begin position="824"/>
        <end position="896"/>
    </location>
</feature>
<feature type="compositionally biased region" description="Low complexity" evidence="1">
    <location>
        <begin position="43"/>
        <end position="58"/>
    </location>
</feature>
<evidence type="ECO:0000256" key="1">
    <source>
        <dbReference type="SAM" id="MobiDB-lite"/>
    </source>
</evidence>
<proteinExistence type="predicted"/>
<dbReference type="Proteomes" id="UP000727407">
    <property type="component" value="Unassembled WGS sequence"/>
</dbReference>
<name>A0A8J4TIH1_CLAMG</name>
<feature type="region of interest" description="Disordered" evidence="1">
    <location>
        <begin position="263"/>
        <end position="322"/>
    </location>
</feature>
<keyword evidence="4" id="KW-1185">Reference proteome</keyword>
<feature type="region of interest" description="Disordered" evidence="1">
    <location>
        <begin position="371"/>
        <end position="419"/>
    </location>
</feature>